<keyword evidence="2 5" id="KW-0853">WD repeat</keyword>
<keyword evidence="4" id="KW-0539">Nucleus</keyword>
<dbReference type="PROSITE" id="PS50082">
    <property type="entry name" value="WD_REPEATS_2"/>
    <property type="match status" value="4"/>
</dbReference>
<evidence type="ECO:0000256" key="6">
    <source>
        <dbReference type="SAM" id="MobiDB-lite"/>
    </source>
</evidence>
<dbReference type="AlphaFoldDB" id="A0A4S8IKA1"/>
<dbReference type="STRING" id="52838.A0A4S8IKA1"/>
<dbReference type="SMART" id="SM00320">
    <property type="entry name" value="WD40"/>
    <property type="match status" value="7"/>
</dbReference>
<feature type="compositionally biased region" description="Low complexity" evidence="6">
    <location>
        <begin position="252"/>
        <end position="272"/>
    </location>
</feature>
<evidence type="ECO:0000313" key="8">
    <source>
        <dbReference type="Proteomes" id="UP000317650"/>
    </source>
</evidence>
<evidence type="ECO:0000256" key="2">
    <source>
        <dbReference type="ARBA" id="ARBA00022574"/>
    </source>
</evidence>
<feature type="compositionally biased region" description="Polar residues" evidence="6">
    <location>
        <begin position="240"/>
        <end position="251"/>
    </location>
</feature>
<dbReference type="SUPFAM" id="SSF50978">
    <property type="entry name" value="WD40 repeat-like"/>
    <property type="match status" value="1"/>
</dbReference>
<comment type="subcellular location">
    <subcellularLocation>
        <location evidence="1">Nucleus</location>
    </subcellularLocation>
</comment>
<organism evidence="7 8">
    <name type="scientific">Musa balbisiana</name>
    <name type="common">Banana</name>
    <dbReference type="NCBI Taxonomy" id="52838"/>
    <lineage>
        <taxon>Eukaryota</taxon>
        <taxon>Viridiplantae</taxon>
        <taxon>Streptophyta</taxon>
        <taxon>Embryophyta</taxon>
        <taxon>Tracheophyta</taxon>
        <taxon>Spermatophyta</taxon>
        <taxon>Magnoliopsida</taxon>
        <taxon>Liliopsida</taxon>
        <taxon>Zingiberales</taxon>
        <taxon>Musaceae</taxon>
        <taxon>Musa</taxon>
    </lineage>
</organism>
<keyword evidence="3" id="KW-0677">Repeat</keyword>
<sequence>MYEERLKLPLQRDSLDEASIKRFGENVGQVMDPNHASLLKSAAAPGQPSGHVLHGSAGGLSGPLQQVQARNQQLPGSSQDIKSETSPVLNPRAAGPDASLIGVPGRPNQAGNNLTLKGWPLNGLDQIRSGLLQQQKSFMQSPQSLHQLQFLSPHQQQLLLQAQQNLNSPSAADIDNRRLRMLLHNRNMVLGKDGQSNALNDVIPNVGSSMQTPSPLMSRTDSDLLIKTSNNQTGRKRKQPVSSSGPANSSGTANTAGPSPSSAPSTPSTHTPGDVISMTQLQHNGGSSKPLVMFGDGPGSLTSPTNQLADMDRFVEDASLDDNVESFLSHDDADPRDVVGRSMDSAKGFMFHEISSAKASTNKVVCCHFSSDGKLLATGGHDKKAVLWHADPLQLKSTLEEHTLLITDVRFSPSMPRLATSSFDKTVRVWDVDNPGYSLRTFTGHSASVMSLDFHPSKEDLICSCDGDGEMRYWSINNGNCARVFKGGTTQMRFQPRQGRYLAVAAENTICVLDVEYPSSQTFTTVWSIDITVQLQGHTKHVGSICWNSSGDCLASVSEDSVRVWSFGLGSEGECMKELSCNGNKFHSCVFHPSYPSFLVIGCYRSLEIWDMNENKTMTHPAHDGLIAALAVSNVTGVTASASHDKCVKLWKWPLS</sequence>
<dbReference type="GO" id="GO:0005634">
    <property type="term" value="C:nucleus"/>
    <property type="evidence" value="ECO:0007669"/>
    <property type="project" value="UniProtKB-SubCell"/>
</dbReference>
<evidence type="ECO:0000256" key="5">
    <source>
        <dbReference type="PROSITE-ProRule" id="PRU00221"/>
    </source>
</evidence>
<evidence type="ECO:0000256" key="3">
    <source>
        <dbReference type="ARBA" id="ARBA00022737"/>
    </source>
</evidence>
<dbReference type="CDD" id="cd00200">
    <property type="entry name" value="WD40"/>
    <property type="match status" value="1"/>
</dbReference>
<protein>
    <submittedName>
        <fullName evidence="7">Uncharacterized protein</fullName>
    </submittedName>
</protein>
<reference evidence="7 8" key="1">
    <citation type="journal article" date="2019" name="Nat. Plants">
        <title>Genome sequencing of Musa balbisiana reveals subgenome evolution and function divergence in polyploid bananas.</title>
        <authorList>
            <person name="Yao X."/>
        </authorList>
    </citation>
    <scope>NUCLEOTIDE SEQUENCE [LARGE SCALE GENOMIC DNA]</scope>
    <source>
        <strain evidence="8">cv. DH-PKW</strain>
        <tissue evidence="7">Leaves</tissue>
    </source>
</reference>
<evidence type="ECO:0000313" key="7">
    <source>
        <dbReference type="EMBL" id="THU48830.1"/>
    </source>
</evidence>
<feature type="compositionally biased region" description="Polar residues" evidence="6">
    <location>
        <begin position="63"/>
        <end position="88"/>
    </location>
</feature>
<dbReference type="InterPro" id="IPR001680">
    <property type="entry name" value="WD40_rpt"/>
</dbReference>
<dbReference type="InterPro" id="IPR019775">
    <property type="entry name" value="WD40_repeat_CS"/>
</dbReference>
<evidence type="ECO:0000256" key="4">
    <source>
        <dbReference type="ARBA" id="ARBA00023242"/>
    </source>
</evidence>
<dbReference type="PANTHER" id="PTHR45093">
    <property type="entry name" value="TRANSCRIPTION ACTIVATOR MSS11"/>
    <property type="match status" value="1"/>
</dbReference>
<dbReference type="InterPro" id="IPR015943">
    <property type="entry name" value="WD40/YVTN_repeat-like_dom_sf"/>
</dbReference>
<feature type="repeat" description="WD" evidence="5">
    <location>
        <begin position="399"/>
        <end position="434"/>
    </location>
</feature>
<dbReference type="Gene3D" id="2.130.10.10">
    <property type="entry name" value="YVTN repeat-like/Quinoprotein amine dehydrogenase"/>
    <property type="match status" value="2"/>
</dbReference>
<dbReference type="Pfam" id="PF00400">
    <property type="entry name" value="WD40"/>
    <property type="match status" value="5"/>
</dbReference>
<dbReference type="Proteomes" id="UP000317650">
    <property type="component" value="Chromosome 6"/>
</dbReference>
<dbReference type="PANTHER" id="PTHR45093:SF2">
    <property type="entry name" value="LISH DOMAIN-CONTAINING PROTEIN"/>
    <property type="match status" value="1"/>
</dbReference>
<feature type="compositionally biased region" description="Polar residues" evidence="6">
    <location>
        <begin position="206"/>
        <end position="219"/>
    </location>
</feature>
<proteinExistence type="predicted"/>
<evidence type="ECO:0000256" key="1">
    <source>
        <dbReference type="ARBA" id="ARBA00004123"/>
    </source>
</evidence>
<dbReference type="InterPro" id="IPR036322">
    <property type="entry name" value="WD40_repeat_dom_sf"/>
</dbReference>
<feature type="region of interest" description="Disordered" evidence="6">
    <location>
        <begin position="191"/>
        <end position="298"/>
    </location>
</feature>
<dbReference type="PROSITE" id="PS00678">
    <property type="entry name" value="WD_REPEATS_1"/>
    <property type="match status" value="1"/>
</dbReference>
<comment type="caution">
    <text evidence="7">The sequence shown here is derived from an EMBL/GenBank/DDBJ whole genome shotgun (WGS) entry which is preliminary data.</text>
</comment>
<feature type="repeat" description="WD" evidence="5">
    <location>
        <begin position="620"/>
        <end position="656"/>
    </location>
</feature>
<dbReference type="EMBL" id="PYDT01000009">
    <property type="protein sequence ID" value="THU48830.1"/>
    <property type="molecule type" value="Genomic_DNA"/>
</dbReference>
<accession>A0A4S8IKA1</accession>
<feature type="repeat" description="WD" evidence="5">
    <location>
        <begin position="357"/>
        <end position="398"/>
    </location>
</feature>
<name>A0A4S8IKA1_MUSBA</name>
<gene>
    <name evidence="7" type="ORF">C4D60_Mb06t03120</name>
</gene>
<feature type="region of interest" description="Disordered" evidence="6">
    <location>
        <begin position="42"/>
        <end position="89"/>
    </location>
</feature>
<feature type="compositionally biased region" description="Polar residues" evidence="6">
    <location>
        <begin position="277"/>
        <end position="287"/>
    </location>
</feature>
<keyword evidence="8" id="KW-1185">Reference proteome</keyword>
<feature type="repeat" description="WD" evidence="5">
    <location>
        <begin position="442"/>
        <end position="484"/>
    </location>
</feature>
<dbReference type="PROSITE" id="PS50294">
    <property type="entry name" value="WD_REPEATS_REGION"/>
    <property type="match status" value="3"/>
</dbReference>